<keyword evidence="2" id="KW-0812">Transmembrane</keyword>
<organism evidence="3 4">
    <name type="scientific">Halapricum desulfuricans</name>
    <dbReference type="NCBI Taxonomy" id="2841257"/>
    <lineage>
        <taxon>Archaea</taxon>
        <taxon>Methanobacteriati</taxon>
        <taxon>Methanobacteriota</taxon>
        <taxon>Stenosarchaea group</taxon>
        <taxon>Halobacteria</taxon>
        <taxon>Halobacteriales</taxon>
        <taxon>Haloarculaceae</taxon>
        <taxon>Halapricum</taxon>
    </lineage>
</organism>
<dbReference type="InterPro" id="IPR055946">
    <property type="entry name" value="DUF7524"/>
</dbReference>
<evidence type="ECO:0000313" key="4">
    <source>
        <dbReference type="Proteomes" id="UP000663525"/>
    </source>
</evidence>
<accession>A0A897N4N0</accession>
<dbReference type="Proteomes" id="UP000663525">
    <property type="component" value="Chromosome"/>
</dbReference>
<proteinExistence type="predicted"/>
<evidence type="ECO:0000313" key="3">
    <source>
        <dbReference type="EMBL" id="QSG06213.1"/>
    </source>
</evidence>
<dbReference type="EMBL" id="CP064787">
    <property type="protein sequence ID" value="QSG06213.1"/>
    <property type="molecule type" value="Genomic_DNA"/>
</dbReference>
<feature type="compositionally biased region" description="Polar residues" evidence="1">
    <location>
        <begin position="119"/>
        <end position="135"/>
    </location>
</feature>
<feature type="transmembrane region" description="Helical" evidence="2">
    <location>
        <begin position="146"/>
        <end position="166"/>
    </location>
</feature>
<dbReference type="Pfam" id="PF24368">
    <property type="entry name" value="DUF7524"/>
    <property type="match status" value="1"/>
</dbReference>
<name>A0A897N4N0_9EURY</name>
<evidence type="ECO:0000256" key="2">
    <source>
        <dbReference type="SAM" id="Phobius"/>
    </source>
</evidence>
<sequence>MTDTLPVHVNRDRLHGLEVPNEVEVSGSFDVVLQNHGESVHVHLHLDDALSEVATLAANNHHVASDSTRRVTVDVSGSGPARGKLKVVTAYGATTRYVDVVLTEPEHEPRDITVDESLSKPQPRNTSSRSGTTDTDVSDLPLRPEIAVLGLGAVALVIAAVAALVLDNTVVVLGSLVVLAGVLVAVYQLVR</sequence>
<feature type="transmembrane region" description="Helical" evidence="2">
    <location>
        <begin position="172"/>
        <end position="190"/>
    </location>
</feature>
<dbReference type="GeneID" id="68855466"/>
<feature type="region of interest" description="Disordered" evidence="1">
    <location>
        <begin position="109"/>
        <end position="137"/>
    </location>
</feature>
<protein>
    <submittedName>
        <fullName evidence="3">Putative membrane protein</fullName>
    </submittedName>
</protein>
<evidence type="ECO:0000256" key="1">
    <source>
        <dbReference type="SAM" id="MobiDB-lite"/>
    </source>
</evidence>
<reference evidence="3" key="1">
    <citation type="submission" date="2020-11" db="EMBL/GenBank/DDBJ databases">
        <title>Carbohydrate-dependent, anaerobic sulfur respiration: A novel catabolism in halophilic archaea.</title>
        <authorList>
            <person name="Sorokin D.Y."/>
            <person name="Messina E."/>
            <person name="Smedile F."/>
            <person name="La Cono V."/>
            <person name="Hallsworth J.E."/>
            <person name="Yakimov M.M."/>
        </authorList>
    </citation>
    <scope>NUCLEOTIDE SEQUENCE</scope>
    <source>
        <strain evidence="3">HSR12-1</strain>
    </source>
</reference>
<dbReference type="RefSeq" id="WP_229112681.1">
    <property type="nucleotide sequence ID" value="NZ_CP064787.1"/>
</dbReference>
<gene>
    <name evidence="3" type="ORF">HSR121_1879</name>
</gene>
<keyword evidence="2" id="KW-0472">Membrane</keyword>
<dbReference type="AlphaFoldDB" id="A0A897N4N0"/>
<keyword evidence="2" id="KW-1133">Transmembrane helix</keyword>